<evidence type="ECO:0000313" key="3">
    <source>
        <dbReference type="EMBL" id="QTC90002.1"/>
    </source>
</evidence>
<proteinExistence type="predicted"/>
<dbReference type="InterPro" id="IPR048933">
    <property type="entry name" value="B_lactamase-like_C"/>
</dbReference>
<dbReference type="KEGG" id="bgoe:IFJ75_11945"/>
<sequence>MADGVTSTDVASGPRTERGLTYPLGAPPAPGQAVEAAPGVLWLRLPLPMSLDHINVYALADGDGWTLVDTGLYTKASIAGWEAAFAGPLGGKPVKRVICTHMHPDHLGLAGWLCERFGVPLLMSRLEYVTARMLVADTGPAPPEGETFFRAAGWDDDRIDGWRREFGRFGKGVYPMPQSYQRLSEGDDIEIGGDVWTVVVGNGHCPEHVCLWRKSDDVFLSGDQILPRISSNVSVWPTEPLQNPLGDWMTSLTKLRALLPVGLFVLPSHGEPFTGVHTRLDALTKGHHTGLTRLERALREPRRAIDVFSSLFARPIGDAVFGMATGESVAHLNYLEAQGRARRDRGADGVDWWTATRTDTEIGNDPEEETTA</sequence>
<name>A0A975BZJ5_9CAUL</name>
<evidence type="ECO:0000256" key="1">
    <source>
        <dbReference type="SAM" id="MobiDB-lite"/>
    </source>
</evidence>
<dbReference type="Gene3D" id="1.10.10.10">
    <property type="entry name" value="Winged helix-like DNA-binding domain superfamily/Winged helix DNA-binding domain"/>
    <property type="match status" value="1"/>
</dbReference>
<dbReference type="InterPro" id="IPR001279">
    <property type="entry name" value="Metallo-B-lactamas"/>
</dbReference>
<evidence type="ECO:0000259" key="2">
    <source>
        <dbReference type="SMART" id="SM00849"/>
    </source>
</evidence>
<dbReference type="InterPro" id="IPR036388">
    <property type="entry name" value="WH-like_DNA-bd_sf"/>
</dbReference>
<protein>
    <submittedName>
        <fullName evidence="3">MBL fold metallo-hydrolase</fullName>
    </submittedName>
</protein>
<dbReference type="Gene3D" id="3.60.15.10">
    <property type="entry name" value="Ribonuclease Z/Hydroxyacylglutathione hydrolase-like"/>
    <property type="match status" value="1"/>
</dbReference>
<dbReference type="Proteomes" id="UP000663918">
    <property type="component" value="Chromosome"/>
</dbReference>
<dbReference type="EMBL" id="CP062222">
    <property type="protein sequence ID" value="QTC90002.1"/>
    <property type="molecule type" value="Genomic_DNA"/>
</dbReference>
<dbReference type="AlphaFoldDB" id="A0A975BZJ5"/>
<evidence type="ECO:0000313" key="4">
    <source>
        <dbReference type="Proteomes" id="UP000663918"/>
    </source>
</evidence>
<dbReference type="SMART" id="SM00849">
    <property type="entry name" value="Lactamase_B"/>
    <property type="match status" value="1"/>
</dbReference>
<dbReference type="PANTHER" id="PTHR23131:SF4">
    <property type="entry name" value="METALLO-BETA-LACTAMASE SUPERFAMILY POTEIN"/>
    <property type="match status" value="1"/>
</dbReference>
<accession>A0A975BZJ5</accession>
<dbReference type="InterPro" id="IPR050662">
    <property type="entry name" value="Sec-metab_biosynth-thioest"/>
</dbReference>
<dbReference type="PANTHER" id="PTHR23131">
    <property type="entry name" value="ENDORIBONUCLEASE LACTB2"/>
    <property type="match status" value="1"/>
</dbReference>
<feature type="region of interest" description="Disordered" evidence="1">
    <location>
        <begin position="1"/>
        <end position="25"/>
    </location>
</feature>
<dbReference type="Pfam" id="PF21221">
    <property type="entry name" value="B_lactamase-like_C"/>
    <property type="match status" value="1"/>
</dbReference>
<feature type="domain" description="Metallo-beta-lactamase" evidence="2">
    <location>
        <begin position="53"/>
        <end position="269"/>
    </location>
</feature>
<dbReference type="RefSeq" id="WP_207868417.1">
    <property type="nucleotide sequence ID" value="NZ_CP062222.1"/>
</dbReference>
<dbReference type="SUPFAM" id="SSF56281">
    <property type="entry name" value="Metallo-hydrolase/oxidoreductase"/>
    <property type="match status" value="1"/>
</dbReference>
<dbReference type="InterPro" id="IPR036866">
    <property type="entry name" value="RibonucZ/Hydroxyglut_hydro"/>
</dbReference>
<reference evidence="3" key="1">
    <citation type="submission" date="2020-09" db="EMBL/GenBank/DDBJ databases">
        <title>Brevundimonas sp. LVF2 isolated from a puddle in Goettingen, Germany.</title>
        <authorList>
            <person name="Friedrich I."/>
            <person name="Klassen A."/>
            <person name="Hannes N."/>
            <person name="Schneider D."/>
            <person name="Hertel R."/>
            <person name="Daniel R."/>
        </authorList>
    </citation>
    <scope>NUCLEOTIDE SEQUENCE</scope>
    <source>
        <strain evidence="3">LVF2</strain>
    </source>
</reference>
<organism evidence="3 4">
    <name type="scientific">Brevundimonas goettingensis</name>
    <dbReference type="NCBI Taxonomy" id="2774190"/>
    <lineage>
        <taxon>Bacteria</taxon>
        <taxon>Pseudomonadati</taxon>
        <taxon>Pseudomonadota</taxon>
        <taxon>Alphaproteobacteria</taxon>
        <taxon>Caulobacterales</taxon>
        <taxon>Caulobacteraceae</taxon>
        <taxon>Brevundimonas</taxon>
    </lineage>
</organism>
<feature type="compositionally biased region" description="Polar residues" evidence="1">
    <location>
        <begin position="1"/>
        <end position="10"/>
    </location>
</feature>
<keyword evidence="4" id="KW-1185">Reference proteome</keyword>
<gene>
    <name evidence="3" type="ORF">IFJ75_11945</name>
</gene>
<dbReference type="Pfam" id="PF00753">
    <property type="entry name" value="Lactamase_B"/>
    <property type="match status" value="1"/>
</dbReference>